<feature type="domain" description="Tn3 transposase DDE" evidence="5">
    <location>
        <begin position="585"/>
        <end position="971"/>
    </location>
</feature>
<dbReference type="Pfam" id="PF01526">
    <property type="entry name" value="DDE_Tnp_Tn3"/>
    <property type="match status" value="1"/>
</dbReference>
<dbReference type="InterPro" id="IPR002513">
    <property type="entry name" value="Tn3_Tnp_DDE_dom"/>
</dbReference>
<evidence type="ECO:0000313" key="8">
    <source>
        <dbReference type="EMBL" id="GGI93997.1"/>
    </source>
</evidence>
<reference evidence="8" key="4">
    <citation type="submission" date="2023-08" db="EMBL/GenBank/DDBJ databases">
        <authorList>
            <person name="Sun Q."/>
            <person name="Zhou Y."/>
        </authorList>
    </citation>
    <scope>NUCLEOTIDE SEQUENCE</scope>
    <source>
        <strain evidence="7">CGMCC 1.8884</strain>
        <strain evidence="8">CGMCC 1.8885</strain>
    </source>
</reference>
<keyword evidence="4" id="KW-0233">DNA recombination</keyword>
<keyword evidence="2" id="KW-0815">Transposition</keyword>
<reference evidence="9" key="3">
    <citation type="journal article" date="2019" name="Int. J. Syst. Evol. Microbiol.">
        <title>The Global Catalogue of Microorganisms (GCM) 10K type strain sequencing project: providing services to taxonomists for standard genome sequencing and annotation.</title>
        <authorList>
            <consortium name="The Broad Institute Genomics Platform"/>
            <consortium name="The Broad Institute Genome Sequencing Center for Infectious Disease"/>
            <person name="Wu L."/>
            <person name="Ma J."/>
        </authorList>
    </citation>
    <scope>NUCLEOTIDE SEQUENCE [LARGE SCALE GENOMIC DNA]</scope>
    <source>
        <strain evidence="9">CGMCC 1.8884</strain>
    </source>
</reference>
<comment type="caution">
    <text evidence="8">The sequence shown here is derived from an EMBL/GenBank/DDBJ whole genome shotgun (WGS) entry which is preliminary data.</text>
</comment>
<dbReference type="Pfam" id="PF13700">
    <property type="entry name" value="DUF4158"/>
    <property type="match status" value="1"/>
</dbReference>
<comment type="similarity">
    <text evidence="1">Belongs to the transposase 7 family.</text>
</comment>
<dbReference type="EMBL" id="BMLZ01000068">
    <property type="protein sequence ID" value="GGI67738.1"/>
    <property type="molecule type" value="Genomic_DNA"/>
</dbReference>
<evidence type="ECO:0000256" key="4">
    <source>
        <dbReference type="ARBA" id="ARBA00023172"/>
    </source>
</evidence>
<dbReference type="InterPro" id="IPR025296">
    <property type="entry name" value="DUF4158"/>
</dbReference>
<dbReference type="EMBL" id="BMMA01000057">
    <property type="protein sequence ID" value="GGI93997.1"/>
    <property type="molecule type" value="Genomic_DNA"/>
</dbReference>
<reference evidence="7" key="1">
    <citation type="journal article" date="2014" name="Int. J. Syst. Evol. Microbiol.">
        <title>Complete genome of a new Firmicutes species belonging to the dominant human colonic microbiota ('Ruminococcus bicirculans') reveals two chromosomes and a selective capacity to utilize plant glucans.</title>
        <authorList>
            <consortium name="NISC Comparative Sequencing Program"/>
            <person name="Wegmann U."/>
            <person name="Louis P."/>
            <person name="Goesmann A."/>
            <person name="Henrissat B."/>
            <person name="Duncan S.H."/>
            <person name="Flint H.J."/>
        </authorList>
    </citation>
    <scope>NUCLEOTIDE SEQUENCE</scope>
    <source>
        <strain evidence="7">CGMCC 1.8884</strain>
    </source>
</reference>
<gene>
    <name evidence="7" type="ORF">GCM10008021_29990</name>
    <name evidence="8" type="ORF">GCM10010914_30760</name>
</gene>
<keyword evidence="3" id="KW-0238">DNA-binding</keyword>
<dbReference type="NCBIfam" id="NF033527">
    <property type="entry name" value="transpos_Tn3"/>
    <property type="match status" value="1"/>
</dbReference>
<feature type="domain" description="DUF4158" evidence="6">
    <location>
        <begin position="5"/>
        <end position="171"/>
    </location>
</feature>
<proteinExistence type="inferred from homology"/>
<keyword evidence="9" id="KW-1185">Reference proteome</keyword>
<dbReference type="RefSeq" id="WP_017871804.1">
    <property type="nucleotide sequence ID" value="NZ_BMLZ01000068.1"/>
</dbReference>
<dbReference type="GeneID" id="59166761"/>
<dbReference type="GO" id="GO:0006313">
    <property type="term" value="P:DNA transposition"/>
    <property type="evidence" value="ECO:0007669"/>
    <property type="project" value="InterPro"/>
</dbReference>
<evidence type="ECO:0000313" key="7">
    <source>
        <dbReference type="EMBL" id="GGI67738.1"/>
    </source>
</evidence>
<evidence type="ECO:0000256" key="2">
    <source>
        <dbReference type="ARBA" id="ARBA00022578"/>
    </source>
</evidence>
<evidence type="ECO:0000259" key="5">
    <source>
        <dbReference type="Pfam" id="PF01526"/>
    </source>
</evidence>
<evidence type="ECO:0000256" key="3">
    <source>
        <dbReference type="ARBA" id="ARBA00023125"/>
    </source>
</evidence>
<dbReference type="GO" id="GO:0004803">
    <property type="term" value="F:transposase activity"/>
    <property type="evidence" value="ECO:0007669"/>
    <property type="project" value="InterPro"/>
</dbReference>
<evidence type="ECO:0000313" key="9">
    <source>
        <dbReference type="Proteomes" id="UP000630135"/>
    </source>
</evidence>
<dbReference type="Proteomes" id="UP000652720">
    <property type="component" value="Unassembled WGS sequence"/>
</dbReference>
<evidence type="ECO:0000259" key="6">
    <source>
        <dbReference type="Pfam" id="PF13700"/>
    </source>
</evidence>
<evidence type="ECO:0000313" key="10">
    <source>
        <dbReference type="Proteomes" id="UP000652720"/>
    </source>
</evidence>
<dbReference type="AlphaFoldDB" id="A0AAV4K833"/>
<accession>A0AAV4K833</accession>
<sequence>MPVEFLSDEQAARYGRYTGDPSPEQLDRYFHLSDSDHALILPRRRDHNKLGFALQLCTLRFLGGFLTNPLDVPESVVRTLATQLGVTTATLPAYLGREPTRHEHQRLIRQALDYSDFEGPEVFSLIRWLYAQLELGDPRPSVLFDLATARLVRRKVVLPGASTLARLISRVRERTSTALWRTLSQQLSQDQTLALEALLVRPEDDPLTPLERLRATPTRTTAAGLVAALERLQAIRALGVGNLDLSHVPRARLEATNRYVQNAWAQTIARLSPERRLASLLSFVQYLERRATDDALDILDLLLTELALQGEKTRREQRLRTLRDLDQAALKLREVTLVLLNREVSDDQVRRVAFDLVDEAALRAAATTVGDMASEDDAPEPEAWLSRYHTVRRFLPTLLRTLVFEGTPAGRPVLEGLRFLASLEGKRQPSLKGAPQAVVPKAWRGRVFPGRGEVARPAYTLCVLHGLQQALKRREVFVSRSERYGDPRSQLLRGDEWQAIKDDVCRGLGRVHDPEIELTLLGTELDLTYRQVAERLPGNTFVRLERVGDHDRLSLSPLEAQPDSPSLIHLRSLVTAPLPNIDLPELLLEEHARTGFLDAFTHVSEGGTRMGGLAISMCAVLVAQACNIGLGAVAQPHVPALTLSRLSWVQQNYLRNETIVAANARLVEAQSRIPLVEAWGGGEVASADGLRFVVPVKTINARPNSKYFGAERGITYYNFTSDQFTGFHGITVPGTLRDSLLILAGLLEQQTHLDPREIMSDTAGSSDVVFGLFYLLGYRFSPRLADLADLRYWRLDREADYGVLQDLSRHKIDARLIARNWDDLLRLAGSLKLGKVGALDVMRTLGRSASLGRALAELGRIEKTLYLLHYVDDEAYRRRILVQLNRGEGRHNVARWVFHGRRGEVRQKYREGQEDQLGALGLVVNAIVLWNTRYLDAILNHLRDSGTTVLAEDAARLSPLLFEHVNVLGRYHFELSPSLAHGALRPFSQPDRPGEGALLEA</sequence>
<dbReference type="InterPro" id="IPR047653">
    <property type="entry name" value="Tn3-like_transpos"/>
</dbReference>
<protein>
    <submittedName>
        <fullName evidence="8">Transposase</fullName>
    </submittedName>
</protein>
<name>A0AAV4K833_9DEIO</name>
<dbReference type="Proteomes" id="UP000630135">
    <property type="component" value="Unassembled WGS sequence"/>
</dbReference>
<reference evidence="8" key="2">
    <citation type="journal article" date="2014" name="Int. J. Syst. Evol. Microbiol.">
        <title>Complete genome sequence of Corynebacterium casei LMG S-19264T (=DSM 44701T), isolated from a smear-ripened cheese.</title>
        <authorList>
            <consortium name="US DOE Joint Genome Institute (JGI-PGF)"/>
            <person name="Walter F."/>
            <person name="Albersmeier A."/>
            <person name="Kalinowski J."/>
            <person name="Ruckert C."/>
        </authorList>
    </citation>
    <scope>NUCLEOTIDE SEQUENCE</scope>
    <source>
        <strain evidence="8">CGMCC 1.8885</strain>
    </source>
</reference>
<organism evidence="8 10">
    <name type="scientific">Deinococcus wulumuqiensis</name>
    <dbReference type="NCBI Taxonomy" id="980427"/>
    <lineage>
        <taxon>Bacteria</taxon>
        <taxon>Thermotogati</taxon>
        <taxon>Deinococcota</taxon>
        <taxon>Deinococci</taxon>
        <taxon>Deinococcales</taxon>
        <taxon>Deinococcaceae</taxon>
        <taxon>Deinococcus</taxon>
    </lineage>
</organism>
<evidence type="ECO:0000256" key="1">
    <source>
        <dbReference type="ARBA" id="ARBA00009402"/>
    </source>
</evidence>
<dbReference type="GO" id="GO:0003677">
    <property type="term" value="F:DNA binding"/>
    <property type="evidence" value="ECO:0007669"/>
    <property type="project" value="UniProtKB-KW"/>
</dbReference>